<proteinExistence type="predicted"/>
<dbReference type="EMBL" id="JBBGZH010000001">
    <property type="protein sequence ID" value="MEJ5020603.1"/>
    <property type="molecule type" value="Genomic_DNA"/>
</dbReference>
<dbReference type="RefSeq" id="WP_105542916.1">
    <property type="nucleotide sequence ID" value="NZ_JBBGZH010000001.1"/>
</dbReference>
<name>A0ABU8PEC1_9HYPH</name>
<evidence type="ECO:0000313" key="1">
    <source>
        <dbReference type="EMBL" id="MEJ5020603.1"/>
    </source>
</evidence>
<comment type="caution">
    <text evidence="1">The sequence shown here is derived from an EMBL/GenBank/DDBJ whole genome shotgun (WGS) entry which is preliminary data.</text>
</comment>
<keyword evidence="2" id="KW-1185">Reference proteome</keyword>
<evidence type="ECO:0000313" key="2">
    <source>
        <dbReference type="Proteomes" id="UP001375812"/>
    </source>
</evidence>
<protein>
    <submittedName>
        <fullName evidence="1">Uncharacterized protein</fullName>
    </submittedName>
</protein>
<accession>A0ABU8PEC1</accession>
<dbReference type="Proteomes" id="UP001375812">
    <property type="component" value="Unassembled WGS sequence"/>
</dbReference>
<gene>
    <name evidence="1" type="ORF">WH297_12790</name>
</gene>
<reference evidence="1 2" key="1">
    <citation type="submission" date="2023-12" db="EMBL/GenBank/DDBJ databases">
        <title>Gut-associated functions are favored during microbiome assembly across C. elegans life.</title>
        <authorList>
            <person name="Zimmermann J."/>
        </authorList>
    </citation>
    <scope>NUCLEOTIDE SEQUENCE [LARGE SCALE GENOMIC DNA]</scope>
    <source>
        <strain evidence="1 2">MYb71</strain>
    </source>
</reference>
<sequence length="220" mass="24165">MTDGDLEEILIEETAKYLAKLKATGEDVSFDDLLEIVKVEVPKDQFKSVFEDVVFWMNEQGYAKYSEAYSGPDDETIFSRCRLTESGFERFARFVDPEGTRQQTQQSTQISPSVVMNNVNFTNSNFLNAGHSSSLNVHQVIDQSVFTQTLNEIEEAIDTLPLDEPERADAKTFLGTLRTYAGKALDATGKLVASALSTLLTAAGSTLGKSLLVACGMPVL</sequence>
<organism evidence="1 2">
    <name type="scientific">Ochrobactrum vermis</name>
    <dbReference type="NCBI Taxonomy" id="1827297"/>
    <lineage>
        <taxon>Bacteria</taxon>
        <taxon>Pseudomonadati</taxon>
        <taxon>Pseudomonadota</taxon>
        <taxon>Alphaproteobacteria</taxon>
        <taxon>Hyphomicrobiales</taxon>
        <taxon>Brucellaceae</taxon>
        <taxon>Brucella/Ochrobactrum group</taxon>
        <taxon>Ochrobactrum</taxon>
    </lineage>
</organism>